<accession>A0A926IN89</accession>
<proteinExistence type="predicted"/>
<keyword evidence="2" id="KW-1185">Reference proteome</keyword>
<protein>
    <recommendedName>
        <fullName evidence="3">Nucleotidyltransferase</fullName>
    </recommendedName>
</protein>
<evidence type="ECO:0000313" key="2">
    <source>
        <dbReference type="Proteomes" id="UP000647416"/>
    </source>
</evidence>
<evidence type="ECO:0008006" key="3">
    <source>
        <dbReference type="Google" id="ProtNLM"/>
    </source>
</evidence>
<gene>
    <name evidence="1" type="ORF">H8706_08350</name>
</gene>
<reference evidence="1" key="1">
    <citation type="submission" date="2020-08" db="EMBL/GenBank/DDBJ databases">
        <title>Genome public.</title>
        <authorList>
            <person name="Liu C."/>
            <person name="Sun Q."/>
        </authorList>
    </citation>
    <scope>NUCLEOTIDE SEQUENCE</scope>
    <source>
        <strain evidence="1">NSJ-50</strain>
    </source>
</reference>
<dbReference type="Proteomes" id="UP000647416">
    <property type="component" value="Unassembled WGS sequence"/>
</dbReference>
<sequence length="214" mass="25937">MHDYEYVPKEIALPIKNDIIELIKHVQNEIRDNFTFRFDFIGSAKRNMITCDFKSNIGFDFDVNIEVNDDDVNFTPKEIKHILMKAFDKYVYRYRYDHCEDSTRVFTIKVKDRDNFRILHSCDFAIVNNCGKNRQEYIRFNKKQNSYSWEEQPKGFYDLPSKIEFCKSDPYLWNEVRDLYLDKKNFNNDTDKKSRSIFAETIHEICQQNGYYKR</sequence>
<dbReference type="EMBL" id="JACRTE010000010">
    <property type="protein sequence ID" value="MBC8596877.1"/>
    <property type="molecule type" value="Genomic_DNA"/>
</dbReference>
<dbReference type="AlphaFoldDB" id="A0A926IN89"/>
<name>A0A926IN89_9FIRM</name>
<organism evidence="1 2">
    <name type="scientific">Qingrenia yutianensis</name>
    <dbReference type="NCBI Taxonomy" id="2763676"/>
    <lineage>
        <taxon>Bacteria</taxon>
        <taxon>Bacillati</taxon>
        <taxon>Bacillota</taxon>
        <taxon>Clostridia</taxon>
        <taxon>Eubacteriales</taxon>
        <taxon>Oscillospiraceae</taxon>
        <taxon>Qingrenia</taxon>
    </lineage>
</organism>
<dbReference type="RefSeq" id="WP_262432254.1">
    <property type="nucleotide sequence ID" value="NZ_JACRTE010000010.1"/>
</dbReference>
<comment type="caution">
    <text evidence="1">The sequence shown here is derived from an EMBL/GenBank/DDBJ whole genome shotgun (WGS) entry which is preliminary data.</text>
</comment>
<evidence type="ECO:0000313" key="1">
    <source>
        <dbReference type="EMBL" id="MBC8596877.1"/>
    </source>
</evidence>